<feature type="repeat" description="TPR" evidence="5">
    <location>
        <begin position="2099"/>
        <end position="2132"/>
    </location>
</feature>
<dbReference type="Gene3D" id="1.10.1200.10">
    <property type="entry name" value="ACP-like"/>
    <property type="match status" value="1"/>
</dbReference>
<keyword evidence="9" id="KW-1185">Reference proteome</keyword>
<dbReference type="Pfam" id="PF13414">
    <property type="entry name" value="TPR_11"/>
    <property type="match status" value="1"/>
</dbReference>
<feature type="region of interest" description="Disordered" evidence="6">
    <location>
        <begin position="1328"/>
        <end position="1356"/>
    </location>
</feature>
<reference evidence="8 9" key="1">
    <citation type="submission" date="2024-02" db="EMBL/GenBank/DDBJ databases">
        <authorList>
            <person name="Chen Y."/>
            <person name="Shah S."/>
            <person name="Dougan E. K."/>
            <person name="Thang M."/>
            <person name="Chan C."/>
        </authorList>
    </citation>
    <scope>NUCLEOTIDE SEQUENCE [LARGE SCALE GENOMIC DNA]</scope>
</reference>
<dbReference type="InterPro" id="IPR029058">
    <property type="entry name" value="AB_hydrolase_fold"/>
</dbReference>
<organism evidence="8 9">
    <name type="scientific">Durusdinium trenchii</name>
    <dbReference type="NCBI Taxonomy" id="1381693"/>
    <lineage>
        <taxon>Eukaryota</taxon>
        <taxon>Sar</taxon>
        <taxon>Alveolata</taxon>
        <taxon>Dinophyceae</taxon>
        <taxon>Suessiales</taxon>
        <taxon>Symbiodiniaceae</taxon>
        <taxon>Durusdinium</taxon>
    </lineage>
</organism>
<sequence length="2271" mass="250314">MAVWPVEVPEEVTDLDLSGQIWRYNPRTDQWKRVYRSPMVPGLSDFHVPLGSGFRNMAVFQARGESEPSLYTIPSCGSYGVGLVMLRTRDGEDFEQITEQGMGLDDRNITSVRSMVVFKDKLYMTPAGSRGFDPNVSYHARILCTDDPASGNWVGVNESSFGDPTNYGVYDMCVCGDYLYAGTMNIRGGCQLWKTDGEGPPPYRWTKVFDQGADRGLYNQGVVSVAPFGENVYLGTGIQNGGHDRVNNIGPDAGEVIRVYPDDTWDLVVGQPRMTRYGLKSPTSGLGPGFDNRFAGYIWRMAQHDGAFYVGTFDSTAMLPFANLDKDAKQIFDPATMEQFLTHRGGCELWRTVDGNDWGPVTRNGFGNPCNWGIRTIVSSPYGLFVGTANPFGPKVAVQGPDGWRYEYNPGGGVEVWHGAIENAGPQRPLDDRLPLSVIPGGGEDGAGVQGDSVLAMPELDAVGGSAIDMALPNTDNLLASLCKDTFGGEVPTKPEHSISTWEHRPRDTSRLDPLYALANADPHLSSTDRELARDIAEYFRGTKMRTAGFWRKDSTTPAEACQMLVRELIHLLPEEQRQRDAAVLVVGRGSADIAAEITTYCPTFNTTTLPDFVASSGITKKMSKKGRGRKNTASPNGKGPAHTRFDVILWLEGPLAAERGRALRKMTALLAPGGYFMAADLIDSPAQITADPASYGRQELIDGYAKQLESAGLTDVEAFDITRLGWNRFCKHSRLYLAARFLHHQIDADRFRDIAEALPGGSLTVAAHVLVRARRRAAAKTREETLQTQSIQKDLADILEDLTADWDTSHDEAIGPDTKLIGDLHFESIDVVQLITAIEEHFGRRDLPFEELLMKDGQYVDEVTVGDLPNLAKIMAQGVRAELLSTPHPLTPPAWTTLMTGRLPGSHGIFDFLRSEIRPGGAFFTLNDFRDIRCETIWSIVSRAGGKVISLNFPLMAPPPKLNGSIVPGLLSWRHLRRNIHPPELYDELKSLPGFSANEISWDFEHEKKAMQIIEDEELESWVRFHVIREKHWFDITRHLMQNHPADLTAVMFDGVDKLQHSCWRFLDESYLSDPPTEFEQTMRELCLTYFREMDTFIGDLVDAAGDNTRVFLASDHGFGPTETVFRINKWLESLGHLKWQAADDAKPKAGHFVALDWDHTVAYAPSGATNGIHIRVATEPGEVGVPAEEYETFRERMSRQLLEVKHPETGEPLVKQVLTFEEAYPGSERGQAPDLTLVLFDHGFFSVLDAEPMIWQRPECAGTHAPEGIFAACGPGIPQGKELPQQTILDVAATLLHSLGLPIPEDFESSVMTDVFEPEFLKQHPVQSGPATVAPGDAASAADDASEEEQVLPENPDKAAGDVVLVHGLAANQAFWNLELVGTLAQQYRVTSFDLRGHGYSERPPSGYSPQEMATDLQALLDHLNIDSAHLVGHSYGGLIALRLSIEATPRVHSLTLADTRLRGIAPEQILPTQEDWPELQTRLARCGAPLDENEPEIGMQLLDAISQPRWAAARQRVAATGVFVPFAAHSGGGNRSANRWRKLLDETTAREDFLSDGGITPAQVAGLPMPVLLAFGERSPHMASCRRFGELAPHSRTVVVSGGGHFHPASRAAAFAGHLGEFLGQIDRSVALLSLLAIYGTSNRAQGDSNVDNDIERKLTFDGYKRRYLVHLPPNYDGKTPLPLVLALHGGGGRAESQRTQSQMNKTADENGFIVVYPDGTGRLRFLTWNAGDCCGYAEKNNVDDVGFINALLDQLSREYNIDQKRVYATGLSNGGMMSYRLACELSNRIAAIAPVSADLGVDGPRPKRQVPILHIHGLQDRNVLFDGGVGSNQYQPNPHRSNAETLGFFLDAYGYSKQPLEVQQAEDYIFERYGPPPGQPGVPILLYKLPKGGHNWPGGVDTTGERWNTGRMIESFPASSVIWQFFSQFTLDGPALLQLRQTVFMSELIPRLRSLGSTSAAMLTLAKGLFESGRHSEALEQIDLVLKDNPELAVAYFLKGLILARLADFNGAGECLETTVQYDPEFVGAWLGLVYVRVELGLIDEALEAAKRGLKLDPKNANGHLLHGNVLTRLDRPEEAIEAYRQAVKFNPQLMMAHYRLGHLLDKQGRTDEAISQLLVSQRLNPRDSMSRLTLGDILRSLGKIDEALDQYKVAAELAPLQGEAHVRIGDTFAELGKRREAIAAYRIAIRRDARQLRAFLCLSKMYIEEGCPSEALDMANAAIEIDARLPAAQEALENATKACEGLSKEELKSEFALEEPDESSIE</sequence>
<feature type="region of interest" description="Disordered" evidence="6">
    <location>
        <begin position="621"/>
        <end position="641"/>
    </location>
</feature>
<protein>
    <submittedName>
        <fullName evidence="8">Probable UDP-N-acetylglucosamine--peptide N-acetylglucosaminyltransferase SEC (Protein SECRET AGENT)</fullName>
    </submittedName>
</protein>
<dbReference type="InterPro" id="IPR000073">
    <property type="entry name" value="AB_hydrolase_1"/>
</dbReference>
<dbReference type="Gene3D" id="3.40.50.150">
    <property type="entry name" value="Vaccinia Virus protein VP39"/>
    <property type="match status" value="1"/>
</dbReference>
<dbReference type="SUPFAM" id="SSF53335">
    <property type="entry name" value="S-adenosyl-L-methionine-dependent methyltransferases"/>
    <property type="match status" value="1"/>
</dbReference>
<proteinExistence type="inferred from homology"/>
<feature type="repeat" description="TPR" evidence="5">
    <location>
        <begin position="2031"/>
        <end position="2064"/>
    </location>
</feature>
<dbReference type="InterPro" id="IPR011990">
    <property type="entry name" value="TPR-like_helical_dom_sf"/>
</dbReference>
<dbReference type="SUPFAM" id="SSF53649">
    <property type="entry name" value="Alkaline phosphatase-like"/>
    <property type="match status" value="1"/>
</dbReference>
<dbReference type="EMBL" id="CAXAMM010039302">
    <property type="protein sequence ID" value="CAK9085453.1"/>
    <property type="molecule type" value="Genomic_DNA"/>
</dbReference>
<keyword evidence="3 5" id="KW-0802">TPR repeat</keyword>
<dbReference type="SUPFAM" id="SSF47336">
    <property type="entry name" value="ACP-like"/>
    <property type="match status" value="1"/>
</dbReference>
<accession>A0ABP0QB29</accession>
<evidence type="ECO:0000256" key="1">
    <source>
        <dbReference type="ARBA" id="ARBA00022729"/>
    </source>
</evidence>
<name>A0ABP0QB29_9DINO</name>
<dbReference type="PANTHER" id="PTHR12558:SF13">
    <property type="entry name" value="CELL DIVISION CYCLE PROTEIN 27 HOMOLOG"/>
    <property type="match status" value="1"/>
</dbReference>
<dbReference type="Pfam" id="PF01663">
    <property type="entry name" value="Phosphodiest"/>
    <property type="match status" value="1"/>
</dbReference>
<feature type="domain" description="AB hydrolase-1" evidence="7">
    <location>
        <begin position="1365"/>
        <end position="1609"/>
    </location>
</feature>
<dbReference type="SUPFAM" id="SSF48452">
    <property type="entry name" value="TPR-like"/>
    <property type="match status" value="1"/>
</dbReference>
<dbReference type="Proteomes" id="UP001642464">
    <property type="component" value="Unassembled WGS sequence"/>
</dbReference>
<evidence type="ECO:0000313" key="8">
    <source>
        <dbReference type="EMBL" id="CAK9085453.1"/>
    </source>
</evidence>
<dbReference type="Pfam" id="PF00561">
    <property type="entry name" value="Abhydrolase_1"/>
    <property type="match status" value="1"/>
</dbReference>
<dbReference type="InterPro" id="IPR036736">
    <property type="entry name" value="ACP-like_sf"/>
</dbReference>
<dbReference type="Pfam" id="PF10503">
    <property type="entry name" value="Esterase_PHB"/>
    <property type="match status" value="1"/>
</dbReference>
<keyword evidence="8" id="KW-0808">Transferase</keyword>
<dbReference type="PANTHER" id="PTHR12558">
    <property type="entry name" value="CELL DIVISION CYCLE 16,23,27"/>
    <property type="match status" value="1"/>
</dbReference>
<evidence type="ECO:0000259" key="7">
    <source>
        <dbReference type="Pfam" id="PF00561"/>
    </source>
</evidence>
<evidence type="ECO:0000256" key="2">
    <source>
        <dbReference type="ARBA" id="ARBA00022801"/>
    </source>
</evidence>
<dbReference type="Gene3D" id="1.25.40.10">
    <property type="entry name" value="Tetratricopeptide repeat domain"/>
    <property type="match status" value="1"/>
</dbReference>
<keyword evidence="8" id="KW-0328">Glycosyltransferase</keyword>
<comment type="similarity">
    <text evidence="4">Belongs to the APC3/CDC27 family.</text>
</comment>
<dbReference type="SMART" id="SM00028">
    <property type="entry name" value="TPR"/>
    <property type="match status" value="8"/>
</dbReference>
<feature type="compositionally biased region" description="Basic residues" evidence="6">
    <location>
        <begin position="622"/>
        <end position="631"/>
    </location>
</feature>
<dbReference type="InterPro" id="IPR002591">
    <property type="entry name" value="Phosphodiest/P_Trfase"/>
</dbReference>
<dbReference type="InterPro" id="IPR017850">
    <property type="entry name" value="Alkaline_phosphatase_core_sf"/>
</dbReference>
<dbReference type="Gene3D" id="3.40.50.1820">
    <property type="entry name" value="alpha/beta hydrolase"/>
    <property type="match status" value="2"/>
</dbReference>
<evidence type="ECO:0000256" key="4">
    <source>
        <dbReference type="ARBA" id="ARBA00038210"/>
    </source>
</evidence>
<comment type="caution">
    <text evidence="8">The sequence shown here is derived from an EMBL/GenBank/DDBJ whole genome shotgun (WGS) entry which is preliminary data.</text>
</comment>
<dbReference type="Gene3D" id="3.40.720.10">
    <property type="entry name" value="Alkaline Phosphatase, subunit A"/>
    <property type="match status" value="2"/>
</dbReference>
<feature type="repeat" description="TPR" evidence="5">
    <location>
        <begin position="2133"/>
        <end position="2166"/>
    </location>
</feature>
<keyword evidence="1" id="KW-0732">Signal</keyword>
<dbReference type="InterPro" id="IPR029063">
    <property type="entry name" value="SAM-dependent_MTases_sf"/>
</dbReference>
<keyword evidence="2" id="KW-0378">Hydrolase</keyword>
<gene>
    <name evidence="8" type="ORF">SCF082_LOCUS40482</name>
</gene>
<feature type="repeat" description="TPR" evidence="5">
    <location>
        <begin position="2167"/>
        <end position="2200"/>
    </location>
</feature>
<feature type="repeat" description="TPR" evidence="5">
    <location>
        <begin position="2065"/>
        <end position="2098"/>
    </location>
</feature>
<dbReference type="PROSITE" id="PS50005">
    <property type="entry name" value="TPR"/>
    <property type="match status" value="5"/>
</dbReference>
<dbReference type="SUPFAM" id="SSF53474">
    <property type="entry name" value="alpha/beta-Hydrolases"/>
    <property type="match status" value="2"/>
</dbReference>
<dbReference type="Pfam" id="PF13432">
    <property type="entry name" value="TPR_16"/>
    <property type="match status" value="2"/>
</dbReference>
<dbReference type="InterPro" id="IPR019734">
    <property type="entry name" value="TPR_rpt"/>
</dbReference>
<dbReference type="InterPro" id="IPR010126">
    <property type="entry name" value="Esterase_phb"/>
</dbReference>
<evidence type="ECO:0000313" key="9">
    <source>
        <dbReference type="Proteomes" id="UP001642464"/>
    </source>
</evidence>
<evidence type="ECO:0000256" key="6">
    <source>
        <dbReference type="SAM" id="MobiDB-lite"/>
    </source>
</evidence>
<dbReference type="GO" id="GO:0016757">
    <property type="term" value="F:glycosyltransferase activity"/>
    <property type="evidence" value="ECO:0007669"/>
    <property type="project" value="UniProtKB-KW"/>
</dbReference>
<evidence type="ECO:0000256" key="5">
    <source>
        <dbReference type="PROSITE-ProRule" id="PRU00339"/>
    </source>
</evidence>
<evidence type="ECO:0000256" key="3">
    <source>
        <dbReference type="ARBA" id="ARBA00022803"/>
    </source>
</evidence>